<accession>A0AC34GXR0</accession>
<dbReference type="WBParaSite" id="ES5_v2.g9639.t1">
    <property type="protein sequence ID" value="ES5_v2.g9639.t1"/>
    <property type="gene ID" value="ES5_v2.g9639"/>
</dbReference>
<sequence>MTGQRSIGTTDVLKNEHDDLLHKKGMKKDAQNLLYNEALKNYLHRIKEISERPIPVTFKQHKINEPIYETLPPATKSQSSVYTPTSRTQSSVSNYSVPDVSIQEDFSTPKLSSRYPKRARLNKTIEKNKKSKKALLLGDYLMKKSEVNEDAQILNTQGKAIAKSNVYKSAKKLMHNSPSLPSPPGHALVKKLIKNDPEAQKYFQSPRIWSSSK</sequence>
<organism evidence="1 2">
    <name type="scientific">Panagrolaimus sp. ES5</name>
    <dbReference type="NCBI Taxonomy" id="591445"/>
    <lineage>
        <taxon>Eukaryota</taxon>
        <taxon>Metazoa</taxon>
        <taxon>Ecdysozoa</taxon>
        <taxon>Nematoda</taxon>
        <taxon>Chromadorea</taxon>
        <taxon>Rhabditida</taxon>
        <taxon>Tylenchina</taxon>
        <taxon>Panagrolaimomorpha</taxon>
        <taxon>Panagrolaimoidea</taxon>
        <taxon>Panagrolaimidae</taxon>
        <taxon>Panagrolaimus</taxon>
    </lineage>
</organism>
<name>A0AC34GXR0_9BILA</name>
<protein>
    <submittedName>
        <fullName evidence="2">Uncharacterized protein</fullName>
    </submittedName>
</protein>
<proteinExistence type="predicted"/>
<evidence type="ECO:0000313" key="2">
    <source>
        <dbReference type="WBParaSite" id="ES5_v2.g9639.t1"/>
    </source>
</evidence>
<evidence type="ECO:0000313" key="1">
    <source>
        <dbReference type="Proteomes" id="UP000887579"/>
    </source>
</evidence>
<dbReference type="Proteomes" id="UP000887579">
    <property type="component" value="Unplaced"/>
</dbReference>
<reference evidence="2" key="1">
    <citation type="submission" date="2022-11" db="UniProtKB">
        <authorList>
            <consortium name="WormBaseParasite"/>
        </authorList>
    </citation>
    <scope>IDENTIFICATION</scope>
</reference>